<accession>A0A818PFX9</accession>
<dbReference type="AlphaFoldDB" id="A0A818PFX9"/>
<comment type="caution">
    <text evidence="2">The sequence shown here is derived from an EMBL/GenBank/DDBJ whole genome shotgun (WGS) entry which is preliminary data.</text>
</comment>
<dbReference type="EMBL" id="CAJNYU010003020">
    <property type="protein sequence ID" value="CAF3620482.1"/>
    <property type="molecule type" value="Genomic_DNA"/>
</dbReference>
<feature type="chain" id="PRO_5032407211" evidence="1">
    <location>
        <begin position="24"/>
        <end position="112"/>
    </location>
</feature>
<reference evidence="2" key="1">
    <citation type="submission" date="2021-02" db="EMBL/GenBank/DDBJ databases">
        <authorList>
            <person name="Nowell W R."/>
        </authorList>
    </citation>
    <scope>NUCLEOTIDE SEQUENCE</scope>
</reference>
<gene>
    <name evidence="2" type="ORF">FME351_LOCUS22907</name>
</gene>
<name>A0A818PFX9_9BILA</name>
<feature type="signal peptide" evidence="1">
    <location>
        <begin position="1"/>
        <end position="23"/>
    </location>
</feature>
<protein>
    <submittedName>
        <fullName evidence="2">Uncharacterized protein</fullName>
    </submittedName>
</protein>
<dbReference type="Proteomes" id="UP000663869">
    <property type="component" value="Unassembled WGS sequence"/>
</dbReference>
<evidence type="ECO:0000256" key="1">
    <source>
        <dbReference type="SAM" id="SignalP"/>
    </source>
</evidence>
<organism evidence="2 3">
    <name type="scientific">Rotaria socialis</name>
    <dbReference type="NCBI Taxonomy" id="392032"/>
    <lineage>
        <taxon>Eukaryota</taxon>
        <taxon>Metazoa</taxon>
        <taxon>Spiralia</taxon>
        <taxon>Gnathifera</taxon>
        <taxon>Rotifera</taxon>
        <taxon>Eurotatoria</taxon>
        <taxon>Bdelloidea</taxon>
        <taxon>Philodinida</taxon>
        <taxon>Philodinidae</taxon>
        <taxon>Rotaria</taxon>
    </lineage>
</organism>
<keyword evidence="1" id="KW-0732">Signal</keyword>
<proteinExistence type="predicted"/>
<evidence type="ECO:0000313" key="3">
    <source>
        <dbReference type="Proteomes" id="UP000663869"/>
    </source>
</evidence>
<evidence type="ECO:0000313" key="2">
    <source>
        <dbReference type="EMBL" id="CAF3620482.1"/>
    </source>
</evidence>
<sequence>MLTLWHSFSVCIVFLFLVQSADGLRCYSCVNCNDPFDSTGVQTPVGSDDAYCVKTKVASVVTRSILPICVSLNAKENGVWCCQKDLCNSTTKTKTMSSFFFSMIMISVMKFY</sequence>
<dbReference type="SUPFAM" id="SSF57302">
    <property type="entry name" value="Snake toxin-like"/>
    <property type="match status" value="1"/>
</dbReference>
<dbReference type="InterPro" id="IPR045860">
    <property type="entry name" value="Snake_toxin-like_sf"/>
</dbReference>